<comment type="subcellular location">
    <subcellularLocation>
        <location evidence="1">Nucleus</location>
    </subcellularLocation>
</comment>
<dbReference type="FunFam" id="3.10.450.50:FF:000004">
    <property type="entry name" value="Nuclear RNA export factor 1"/>
    <property type="match status" value="1"/>
</dbReference>
<keyword evidence="12" id="KW-1185">Reference proteome</keyword>
<gene>
    <name evidence="13" type="primary">LOC114246344</name>
</gene>
<dbReference type="GO" id="GO:0005737">
    <property type="term" value="C:cytoplasm"/>
    <property type="evidence" value="ECO:0007669"/>
    <property type="project" value="InterPro"/>
</dbReference>
<keyword evidence="4" id="KW-0433">Leucine-rich repeat</keyword>
<dbReference type="PANTHER" id="PTHR10662:SF22">
    <property type="entry name" value="NUCLEAR RNA EXPORT FACTOR 1"/>
    <property type="match status" value="1"/>
</dbReference>
<dbReference type="AlphaFoldDB" id="A0A6J2K2U5"/>
<feature type="region of interest" description="Disordered" evidence="9">
    <location>
        <begin position="1"/>
        <end position="24"/>
    </location>
</feature>
<feature type="domain" description="NTF2" evidence="10">
    <location>
        <begin position="365"/>
        <end position="517"/>
    </location>
</feature>
<dbReference type="InterPro" id="IPR035979">
    <property type="entry name" value="RBD_domain_sf"/>
</dbReference>
<evidence type="ECO:0000259" key="11">
    <source>
        <dbReference type="PROSITE" id="PS51281"/>
    </source>
</evidence>
<evidence type="ECO:0000313" key="13">
    <source>
        <dbReference type="RefSeq" id="XP_028034619.1"/>
    </source>
</evidence>
<dbReference type="GO" id="GO:0016973">
    <property type="term" value="P:poly(A)+ mRNA export from nucleus"/>
    <property type="evidence" value="ECO:0007669"/>
    <property type="project" value="TreeGrafter"/>
</dbReference>
<evidence type="ECO:0000256" key="2">
    <source>
        <dbReference type="ARBA" id="ARBA00009285"/>
    </source>
</evidence>
<organism evidence="12 13">
    <name type="scientific">Bombyx mandarina</name>
    <name type="common">Wild silk moth</name>
    <name type="synonym">Wild silkworm</name>
    <dbReference type="NCBI Taxonomy" id="7092"/>
    <lineage>
        <taxon>Eukaryota</taxon>
        <taxon>Metazoa</taxon>
        <taxon>Ecdysozoa</taxon>
        <taxon>Arthropoda</taxon>
        <taxon>Hexapoda</taxon>
        <taxon>Insecta</taxon>
        <taxon>Pterygota</taxon>
        <taxon>Neoptera</taxon>
        <taxon>Endopterygota</taxon>
        <taxon>Lepidoptera</taxon>
        <taxon>Glossata</taxon>
        <taxon>Ditrysia</taxon>
        <taxon>Bombycoidea</taxon>
        <taxon>Bombycidae</taxon>
        <taxon>Bombycinae</taxon>
        <taxon>Bombyx</taxon>
    </lineage>
</organism>
<evidence type="ECO:0000256" key="7">
    <source>
        <dbReference type="ARBA" id="ARBA00022884"/>
    </source>
</evidence>
<feature type="compositionally biased region" description="Basic residues" evidence="9">
    <location>
        <begin position="1"/>
        <end position="11"/>
    </location>
</feature>
<proteinExistence type="inferred from homology"/>
<feature type="region of interest" description="Disordered" evidence="9">
    <location>
        <begin position="69"/>
        <end position="91"/>
    </location>
</feature>
<evidence type="ECO:0000256" key="3">
    <source>
        <dbReference type="ARBA" id="ARBA00022448"/>
    </source>
</evidence>
<dbReference type="GO" id="GO:0005635">
    <property type="term" value="C:nuclear envelope"/>
    <property type="evidence" value="ECO:0007669"/>
    <property type="project" value="UniProtKB-ARBA"/>
</dbReference>
<dbReference type="SUPFAM" id="SSF46934">
    <property type="entry name" value="UBA-like"/>
    <property type="match status" value="1"/>
</dbReference>
<dbReference type="InterPro" id="IPR002075">
    <property type="entry name" value="NTF2_dom"/>
</dbReference>
<dbReference type="InterPro" id="IPR032710">
    <property type="entry name" value="NTF2-like_dom_sf"/>
</dbReference>
<dbReference type="PANTHER" id="PTHR10662">
    <property type="entry name" value="NUCLEAR RNA EXPORT FACTOR"/>
    <property type="match status" value="1"/>
</dbReference>
<dbReference type="Gene3D" id="3.30.70.330">
    <property type="match status" value="1"/>
</dbReference>
<protein>
    <submittedName>
        <fullName evidence="13">Nuclear RNA export factor 1</fullName>
    </submittedName>
</protein>
<dbReference type="Gene3D" id="3.10.450.50">
    <property type="match status" value="1"/>
</dbReference>
<feature type="compositionally biased region" description="Basic and acidic residues" evidence="9">
    <location>
        <begin position="12"/>
        <end position="24"/>
    </location>
</feature>
<keyword evidence="5" id="KW-0677">Repeat</keyword>
<dbReference type="CTD" id="43944"/>
<dbReference type="GO" id="GO:0005654">
    <property type="term" value="C:nucleoplasm"/>
    <property type="evidence" value="ECO:0007669"/>
    <property type="project" value="UniProtKB-ARBA"/>
</dbReference>
<keyword evidence="6" id="KW-0509">mRNA transport</keyword>
<dbReference type="CDD" id="cd00780">
    <property type="entry name" value="NTF2"/>
    <property type="match status" value="1"/>
</dbReference>
<dbReference type="GeneID" id="114246344"/>
<evidence type="ECO:0000259" key="10">
    <source>
        <dbReference type="PROSITE" id="PS50177"/>
    </source>
</evidence>
<dbReference type="RefSeq" id="XP_028034619.1">
    <property type="nucleotide sequence ID" value="XM_028178818.1"/>
</dbReference>
<dbReference type="FunFam" id="1.10.8.10:FF:000018">
    <property type="entry name" value="Nuclear RNA export factor 1"/>
    <property type="match status" value="1"/>
</dbReference>
<dbReference type="FunFam" id="3.80.10.10:FF:000384">
    <property type="entry name" value="Nuclear RNA export factor 1"/>
    <property type="match status" value="1"/>
</dbReference>
<feature type="compositionally biased region" description="Pro residues" evidence="9">
    <location>
        <begin position="536"/>
        <end position="548"/>
    </location>
</feature>
<dbReference type="KEGG" id="bman:114246344"/>
<dbReference type="Pfam" id="PF03943">
    <property type="entry name" value="TAP_C"/>
    <property type="match status" value="1"/>
</dbReference>
<dbReference type="InterPro" id="IPR030217">
    <property type="entry name" value="NXF_fam"/>
</dbReference>
<dbReference type="GO" id="GO:0003723">
    <property type="term" value="F:RNA binding"/>
    <property type="evidence" value="ECO:0007669"/>
    <property type="project" value="UniProtKB-KW"/>
</dbReference>
<evidence type="ECO:0000313" key="12">
    <source>
        <dbReference type="Proteomes" id="UP000504629"/>
    </source>
</evidence>
<dbReference type="SUPFAM" id="SSF52058">
    <property type="entry name" value="L domain-like"/>
    <property type="match status" value="1"/>
</dbReference>
<dbReference type="Pfam" id="PF09162">
    <property type="entry name" value="Tap-RNA_bind"/>
    <property type="match status" value="1"/>
</dbReference>
<dbReference type="OrthoDB" id="25872at2759"/>
<dbReference type="InterPro" id="IPR018222">
    <property type="entry name" value="Nuclear_transport_factor_2_euk"/>
</dbReference>
<evidence type="ECO:0000256" key="5">
    <source>
        <dbReference type="ARBA" id="ARBA00022737"/>
    </source>
</evidence>
<evidence type="ECO:0000256" key="8">
    <source>
        <dbReference type="ARBA" id="ARBA00023242"/>
    </source>
</evidence>
<dbReference type="Pfam" id="PF22602">
    <property type="entry name" value="NXF_NTF2"/>
    <property type="match status" value="1"/>
</dbReference>
<keyword evidence="8" id="KW-0539">Nucleus</keyword>
<dbReference type="Pfam" id="PF24048">
    <property type="entry name" value="LRR_NXF1-5"/>
    <property type="match status" value="1"/>
</dbReference>
<evidence type="ECO:0000256" key="6">
    <source>
        <dbReference type="ARBA" id="ARBA00022816"/>
    </source>
</evidence>
<evidence type="ECO:0000256" key="9">
    <source>
        <dbReference type="SAM" id="MobiDB-lite"/>
    </source>
</evidence>
<comment type="similarity">
    <text evidence="2">Belongs to the NXF family.</text>
</comment>
<reference evidence="13" key="1">
    <citation type="submission" date="2025-08" db="UniProtKB">
        <authorList>
            <consortium name="RefSeq"/>
        </authorList>
    </citation>
    <scope>IDENTIFICATION</scope>
    <source>
        <tissue evidence="13">Silk gland</tissue>
    </source>
</reference>
<keyword evidence="7" id="KW-0694">RNA-binding</keyword>
<keyword evidence="3" id="KW-0813">Transport</keyword>
<sequence>MPKRGGGRNRNWKADTDHFEHDDRVNSVPRHVSFKPGAKGKNKFRTWKNPLALLDDDIDMGSSALQGPVRKSSFRGRGRMYSPAPQGSHGHTKKKFIPGVLPWYQIIIPYGAKHEKDVILRALLGFLSPDIFIPHYYKVNGNAAVFYVDDVKTAEKLYNADRKITMSDGFKLIVIVRNAVPNMAIDAAMKEKMKLTMAKRYNATTKALDLTKFHADPDLEDIFCALFRPMIMLAAIDIIAENIPDIEALNLNDNKLHGLQHLKVLSSKLKNLKILYMGDNRIPFLGSLDPIRSLPLVELYLKGNPLVNRFHDHEIYISDVRKKFPKLTRLDGADLPPAIGFDVAEDMGLPPRQQSFLVDPAGQDLVREFLTQYYAIYDSESRQPLLEAYHETATMSMAANYLTNDSRNSTTTRLNSYISNSRNLTRITERESRRRYLRTGKLQVVSFLSDLPKTTHDLMGFAVDLLVFTPAMIVLTMNGVFKETNTPNNPMRSFHRTFVIVPNANGGFSIINDMLYITNTTKEQEDKAFSTGTVEPIPPTPAPTPTPTPTLAAGTPDDSQKMQLLNMLGQQTGMNEHWSINCLQETGWDLQRAMFIFNQLHSEGKIPPEAFVK</sequence>
<dbReference type="PROSITE" id="PS50177">
    <property type="entry name" value="NTF2_DOMAIN"/>
    <property type="match status" value="1"/>
</dbReference>
<accession>A0A6J2K2U5</accession>
<dbReference type="SMART" id="SM00804">
    <property type="entry name" value="TAP_C"/>
    <property type="match status" value="1"/>
</dbReference>
<dbReference type="InterPro" id="IPR012677">
    <property type="entry name" value="Nucleotide-bd_a/b_plait_sf"/>
</dbReference>
<dbReference type="Proteomes" id="UP000504629">
    <property type="component" value="Unplaced"/>
</dbReference>
<dbReference type="Gene3D" id="1.10.8.10">
    <property type="entry name" value="DNA helicase RuvA subunit, C-terminal domain"/>
    <property type="match status" value="1"/>
</dbReference>
<dbReference type="InterPro" id="IPR032675">
    <property type="entry name" value="LRR_dom_sf"/>
</dbReference>
<feature type="domain" description="TAP-C" evidence="11">
    <location>
        <begin position="559"/>
        <end position="613"/>
    </location>
</feature>
<dbReference type="CDD" id="cd14342">
    <property type="entry name" value="UBA_TAP-C"/>
    <property type="match status" value="1"/>
</dbReference>
<dbReference type="InterPro" id="IPR009060">
    <property type="entry name" value="UBA-like_sf"/>
</dbReference>
<evidence type="ECO:0000256" key="4">
    <source>
        <dbReference type="ARBA" id="ARBA00022614"/>
    </source>
</evidence>
<dbReference type="InterPro" id="IPR057125">
    <property type="entry name" value="NXF1/2/3/5-like_LRR"/>
</dbReference>
<evidence type="ECO:0000256" key="1">
    <source>
        <dbReference type="ARBA" id="ARBA00004123"/>
    </source>
</evidence>
<dbReference type="SUPFAM" id="SSF54928">
    <property type="entry name" value="RNA-binding domain, RBD"/>
    <property type="match status" value="1"/>
</dbReference>
<dbReference type="PROSITE" id="PS51281">
    <property type="entry name" value="TAP_C"/>
    <property type="match status" value="1"/>
</dbReference>
<dbReference type="Gene3D" id="3.80.10.10">
    <property type="entry name" value="Ribonuclease Inhibitor"/>
    <property type="match status" value="1"/>
</dbReference>
<name>A0A6J2K2U5_BOMMA</name>
<feature type="region of interest" description="Disordered" evidence="9">
    <location>
        <begin position="531"/>
        <end position="551"/>
    </location>
</feature>
<dbReference type="InterPro" id="IPR015245">
    <property type="entry name" value="Tap_RNA-bd"/>
</dbReference>
<dbReference type="SUPFAM" id="SSF54427">
    <property type="entry name" value="NTF2-like"/>
    <property type="match status" value="1"/>
</dbReference>
<dbReference type="InterPro" id="IPR005637">
    <property type="entry name" value="TAP_C_dom"/>
</dbReference>